<dbReference type="InterPro" id="IPR050447">
    <property type="entry name" value="Erg6_SMT_methyltransf"/>
</dbReference>
<name>A0A3E0WLB8_9GAMM</name>
<sequence>MSSHSQIEQHYGQDDLKQKLLNALQEAGKNPEALSRDDIAGFEEFHIRGRQATRELATAMELGAGMRVLDVGCGIGGPARTLASEFDCEVTGLDLVDAYIEAATDLSQRVGLADKLSFRQGDAAALPFDDAAFDAALLEHVSMNIADKAGLFAGLKRVLRPEGKLGLYEICAGEQPSPHYPVPWAGDETIDFLSPATELQAAAEQAGFTVLAWRDISEVALAWLRNMQEARADRPQTSPLSLNLLMGEAGEEKTNNILRNLEEGRIGIVQAVLQA</sequence>
<dbReference type="RefSeq" id="WP_116303371.1">
    <property type="nucleotide sequence ID" value="NZ_NFZV01000020.1"/>
</dbReference>
<dbReference type="CDD" id="cd02440">
    <property type="entry name" value="AdoMet_MTases"/>
    <property type="match status" value="1"/>
</dbReference>
<accession>A0A3E0WLB8</accession>
<evidence type="ECO:0000259" key="2">
    <source>
        <dbReference type="Pfam" id="PF08241"/>
    </source>
</evidence>
<gene>
    <name evidence="3" type="ORF">CAL65_18600</name>
</gene>
<keyword evidence="1" id="KW-0808">Transferase</keyword>
<comment type="caution">
    <text evidence="3">The sequence shown here is derived from an EMBL/GenBank/DDBJ whole genome shotgun (WGS) entry which is preliminary data.</text>
</comment>
<dbReference type="EMBL" id="NFZW01000024">
    <property type="protein sequence ID" value="RFA32951.1"/>
    <property type="molecule type" value="Genomic_DNA"/>
</dbReference>
<dbReference type="AlphaFoldDB" id="A0A3E0WLB8"/>
<dbReference type="Gene3D" id="3.40.50.150">
    <property type="entry name" value="Vaccinia Virus protein VP39"/>
    <property type="match status" value="1"/>
</dbReference>
<dbReference type="PANTHER" id="PTHR44068:SF11">
    <property type="entry name" value="GERANYL DIPHOSPHATE 2-C-METHYLTRANSFERASE"/>
    <property type="match status" value="1"/>
</dbReference>
<evidence type="ECO:0000256" key="1">
    <source>
        <dbReference type="ARBA" id="ARBA00022679"/>
    </source>
</evidence>
<protein>
    <recommendedName>
        <fullName evidence="2">Methyltransferase type 11 domain-containing protein</fullName>
    </recommendedName>
</protein>
<dbReference type="InterPro" id="IPR013216">
    <property type="entry name" value="Methyltransf_11"/>
</dbReference>
<keyword evidence="4" id="KW-1185">Reference proteome</keyword>
<dbReference type="GO" id="GO:0008757">
    <property type="term" value="F:S-adenosylmethionine-dependent methyltransferase activity"/>
    <property type="evidence" value="ECO:0007669"/>
    <property type="project" value="InterPro"/>
</dbReference>
<dbReference type="OrthoDB" id="9772751at2"/>
<dbReference type="SUPFAM" id="SSF53335">
    <property type="entry name" value="S-adenosyl-L-methionine-dependent methyltransferases"/>
    <property type="match status" value="1"/>
</dbReference>
<feature type="domain" description="Methyltransferase type 11" evidence="2">
    <location>
        <begin position="69"/>
        <end position="165"/>
    </location>
</feature>
<dbReference type="Pfam" id="PF08241">
    <property type="entry name" value="Methyltransf_11"/>
    <property type="match status" value="1"/>
</dbReference>
<dbReference type="PANTHER" id="PTHR44068">
    <property type="entry name" value="ZGC:194242"/>
    <property type="match status" value="1"/>
</dbReference>
<organism evidence="3 4">
    <name type="scientific">Alkalilimnicola ehrlichii</name>
    <dbReference type="NCBI Taxonomy" id="351052"/>
    <lineage>
        <taxon>Bacteria</taxon>
        <taxon>Pseudomonadati</taxon>
        <taxon>Pseudomonadota</taxon>
        <taxon>Gammaproteobacteria</taxon>
        <taxon>Chromatiales</taxon>
        <taxon>Ectothiorhodospiraceae</taxon>
        <taxon>Alkalilimnicola</taxon>
    </lineage>
</organism>
<dbReference type="Proteomes" id="UP000256763">
    <property type="component" value="Unassembled WGS sequence"/>
</dbReference>
<evidence type="ECO:0000313" key="4">
    <source>
        <dbReference type="Proteomes" id="UP000256763"/>
    </source>
</evidence>
<proteinExistence type="predicted"/>
<evidence type="ECO:0000313" key="3">
    <source>
        <dbReference type="EMBL" id="RFA32951.1"/>
    </source>
</evidence>
<reference evidence="4" key="1">
    <citation type="submission" date="2017-05" db="EMBL/GenBank/DDBJ databases">
        <authorList>
            <person name="Sharma S."/>
            <person name="Sidhu C."/>
            <person name="Pinnaka A.K."/>
        </authorList>
    </citation>
    <scope>NUCLEOTIDE SEQUENCE [LARGE SCALE GENOMIC DNA]</scope>
    <source>
        <strain evidence="4">AK93</strain>
    </source>
</reference>
<dbReference type="InterPro" id="IPR029063">
    <property type="entry name" value="SAM-dependent_MTases_sf"/>
</dbReference>